<keyword evidence="4" id="KW-0479">Metal-binding</keyword>
<dbReference type="SFLD" id="SFLDS00005">
    <property type="entry name" value="Isoprenoid_Synthase_Type_I"/>
    <property type="match status" value="1"/>
</dbReference>
<comment type="similarity">
    <text evidence="2 6">Belongs to the FPP/GGPP synthase family.</text>
</comment>
<protein>
    <submittedName>
        <fullName evidence="8">Geranylgeranyl diphosphate synthase, type II</fullName>
    </submittedName>
</protein>
<dbReference type="AlphaFoldDB" id="A0A1H4PTY8"/>
<dbReference type="Proteomes" id="UP000182652">
    <property type="component" value="Unassembled WGS sequence"/>
</dbReference>
<evidence type="ECO:0000256" key="7">
    <source>
        <dbReference type="SAM" id="MobiDB-lite"/>
    </source>
</evidence>
<dbReference type="PROSITE" id="PS00444">
    <property type="entry name" value="POLYPRENYL_SYNTHASE_2"/>
    <property type="match status" value="1"/>
</dbReference>
<dbReference type="InterPro" id="IPR008949">
    <property type="entry name" value="Isoprenoid_synthase_dom_sf"/>
</dbReference>
<evidence type="ECO:0000256" key="2">
    <source>
        <dbReference type="ARBA" id="ARBA00006706"/>
    </source>
</evidence>
<dbReference type="InterPro" id="IPR033749">
    <property type="entry name" value="Polyprenyl_synt_CS"/>
</dbReference>
<evidence type="ECO:0000256" key="1">
    <source>
        <dbReference type="ARBA" id="ARBA00001946"/>
    </source>
</evidence>
<dbReference type="PROSITE" id="PS00723">
    <property type="entry name" value="POLYPRENYL_SYNTHASE_1"/>
    <property type="match status" value="1"/>
</dbReference>
<proteinExistence type="inferred from homology"/>
<evidence type="ECO:0000313" key="9">
    <source>
        <dbReference type="Proteomes" id="UP000182652"/>
    </source>
</evidence>
<keyword evidence="5" id="KW-0460">Magnesium</keyword>
<dbReference type="PANTHER" id="PTHR12001">
    <property type="entry name" value="GERANYLGERANYL PYROPHOSPHATE SYNTHASE"/>
    <property type="match status" value="1"/>
</dbReference>
<dbReference type="EMBL" id="FNSN01000003">
    <property type="protein sequence ID" value="SEC10771.1"/>
    <property type="molecule type" value="Genomic_DNA"/>
</dbReference>
<evidence type="ECO:0000313" key="8">
    <source>
        <dbReference type="EMBL" id="SEC10771.1"/>
    </source>
</evidence>
<dbReference type="RefSeq" id="WP_066212402.1">
    <property type="nucleotide sequence ID" value="NZ_FNSN01000003.1"/>
</dbReference>
<dbReference type="SUPFAM" id="SSF48576">
    <property type="entry name" value="Terpenoid synthases"/>
    <property type="match status" value="1"/>
</dbReference>
<dbReference type="Gene3D" id="1.10.600.10">
    <property type="entry name" value="Farnesyl Diphosphate Synthase"/>
    <property type="match status" value="1"/>
</dbReference>
<dbReference type="GO" id="GO:0008299">
    <property type="term" value="P:isoprenoid biosynthetic process"/>
    <property type="evidence" value="ECO:0007669"/>
    <property type="project" value="InterPro"/>
</dbReference>
<evidence type="ECO:0000256" key="3">
    <source>
        <dbReference type="ARBA" id="ARBA00022679"/>
    </source>
</evidence>
<keyword evidence="9" id="KW-1185">Reference proteome</keyword>
<name>A0A1H4PTY8_9MICC</name>
<dbReference type="GO" id="GO:0004659">
    <property type="term" value="F:prenyltransferase activity"/>
    <property type="evidence" value="ECO:0007669"/>
    <property type="project" value="InterPro"/>
</dbReference>
<dbReference type="PANTHER" id="PTHR12001:SF85">
    <property type="entry name" value="SHORT CHAIN ISOPRENYL DIPHOSPHATE SYNTHASE"/>
    <property type="match status" value="1"/>
</dbReference>
<reference evidence="8 9" key="1">
    <citation type="submission" date="2016-10" db="EMBL/GenBank/DDBJ databases">
        <authorList>
            <person name="de Groot N.N."/>
        </authorList>
    </citation>
    <scope>NUCLEOTIDE SEQUENCE [LARGE SCALE GENOMIC DNA]</scope>
    <source>
        <strain evidence="8 9">DSM 10495</strain>
    </source>
</reference>
<evidence type="ECO:0000256" key="4">
    <source>
        <dbReference type="ARBA" id="ARBA00022723"/>
    </source>
</evidence>
<dbReference type="InterPro" id="IPR000092">
    <property type="entry name" value="Polyprenyl_synt"/>
</dbReference>
<dbReference type="GO" id="GO:0046872">
    <property type="term" value="F:metal ion binding"/>
    <property type="evidence" value="ECO:0007669"/>
    <property type="project" value="UniProtKB-KW"/>
</dbReference>
<gene>
    <name evidence="8" type="ORF">SAMN04489745_2090</name>
</gene>
<keyword evidence="3 6" id="KW-0808">Transferase</keyword>
<dbReference type="OrthoDB" id="4497239at2"/>
<sequence length="375" mass="39466">MSSVTQTAWTAPEHHLPETQTSHHPATSAPAVATWPRTSRLVDEQIVDIITSAIDGTNSVHARGLWRHLADSFEGGKRLRPQLVWTSYAAFGGTDEVRCSALGAAFELLHAALVIHDDVIDQDLTRRGRSNIAGIYGRGALERGLPEEEARHVGRSVAIVAGDMLLAAAFRAVRELNCPEPARRAIADLMDRAVADAAGGELEDILIAQDTSISLGDVLEMERQKTAVYSFAAPLAAGALLAGAPAASAAALELLGEKVGIAYQVIDDVLGTFGDPGQTGKSVTSDLRGGKMTALTALGKRDPQVSSRLHAAADSDDAVEALKAALHHAGADDSALALAHELVSEALQDAADAGLPAPLRTDLTRICNHVLHREN</sequence>
<evidence type="ECO:0000256" key="6">
    <source>
        <dbReference type="RuleBase" id="RU004466"/>
    </source>
</evidence>
<organism evidence="8 9">
    <name type="scientific">Arthrobacter woluwensis</name>
    <dbReference type="NCBI Taxonomy" id="156980"/>
    <lineage>
        <taxon>Bacteria</taxon>
        <taxon>Bacillati</taxon>
        <taxon>Actinomycetota</taxon>
        <taxon>Actinomycetes</taxon>
        <taxon>Micrococcales</taxon>
        <taxon>Micrococcaceae</taxon>
        <taxon>Arthrobacter</taxon>
    </lineage>
</organism>
<accession>A0A1H4PTY8</accession>
<dbReference type="Pfam" id="PF00348">
    <property type="entry name" value="polyprenyl_synt"/>
    <property type="match status" value="1"/>
</dbReference>
<comment type="cofactor">
    <cofactor evidence="1">
        <name>Mg(2+)</name>
        <dbReference type="ChEBI" id="CHEBI:18420"/>
    </cofactor>
</comment>
<evidence type="ECO:0000256" key="5">
    <source>
        <dbReference type="ARBA" id="ARBA00022842"/>
    </source>
</evidence>
<feature type="region of interest" description="Disordered" evidence="7">
    <location>
        <begin position="1"/>
        <end position="28"/>
    </location>
</feature>
<dbReference type="STRING" id="156980.SAMN04489745_2090"/>